<reference evidence="2 3" key="1">
    <citation type="journal article" date="2023" name="G3 (Bethesda)">
        <title>A chromosome-length genome assembly and annotation of blackberry (Rubus argutus, cv. 'Hillquist').</title>
        <authorList>
            <person name="Bruna T."/>
            <person name="Aryal R."/>
            <person name="Dudchenko O."/>
            <person name="Sargent D.J."/>
            <person name="Mead D."/>
            <person name="Buti M."/>
            <person name="Cavallini A."/>
            <person name="Hytonen T."/>
            <person name="Andres J."/>
            <person name="Pham M."/>
            <person name="Weisz D."/>
            <person name="Mascagni F."/>
            <person name="Usai G."/>
            <person name="Natali L."/>
            <person name="Bassil N."/>
            <person name="Fernandez G.E."/>
            <person name="Lomsadze A."/>
            <person name="Armour M."/>
            <person name="Olukolu B."/>
            <person name="Poorten T."/>
            <person name="Britton C."/>
            <person name="Davik J."/>
            <person name="Ashrafi H."/>
            <person name="Aiden E.L."/>
            <person name="Borodovsky M."/>
            <person name="Worthington M."/>
        </authorList>
    </citation>
    <scope>NUCLEOTIDE SEQUENCE [LARGE SCALE GENOMIC DNA]</scope>
    <source>
        <strain evidence="2">PI 553951</strain>
    </source>
</reference>
<dbReference type="GO" id="GO:0005634">
    <property type="term" value="C:nucleus"/>
    <property type="evidence" value="ECO:0007669"/>
    <property type="project" value="TreeGrafter"/>
</dbReference>
<dbReference type="AlphaFoldDB" id="A0AAW1X9M1"/>
<dbReference type="InterPro" id="IPR039512">
    <property type="entry name" value="RCHY1_zinc-ribbon"/>
</dbReference>
<evidence type="ECO:0000313" key="2">
    <source>
        <dbReference type="EMBL" id="KAK9933698.1"/>
    </source>
</evidence>
<dbReference type="PANTHER" id="PTHR21319:SF20">
    <property type="entry name" value="E3 UBIQUITIN-PROTEIN LIGASE MIEL1"/>
    <property type="match status" value="1"/>
</dbReference>
<dbReference type="Pfam" id="PF14599">
    <property type="entry name" value="zinc_ribbon_6"/>
    <property type="match status" value="1"/>
</dbReference>
<dbReference type="Gene3D" id="2.20.28.10">
    <property type="match status" value="1"/>
</dbReference>
<dbReference type="PANTHER" id="PTHR21319">
    <property type="entry name" value="RING FINGER AND CHY ZINC FINGER DOMAIN-CONTAINING PROTEIN 1"/>
    <property type="match status" value="1"/>
</dbReference>
<proteinExistence type="predicted"/>
<comment type="caution">
    <text evidence="2">The sequence shown here is derived from an EMBL/GenBank/DDBJ whole genome shotgun (WGS) entry which is preliminary data.</text>
</comment>
<feature type="domain" description="RCHY1 zinc-ribbon" evidence="1">
    <location>
        <begin position="79"/>
        <end position="104"/>
    </location>
</feature>
<dbReference type="GO" id="GO:0016567">
    <property type="term" value="P:protein ubiquitination"/>
    <property type="evidence" value="ECO:0007669"/>
    <property type="project" value="TreeGrafter"/>
</dbReference>
<organism evidence="2 3">
    <name type="scientific">Rubus argutus</name>
    <name type="common">Southern blackberry</name>
    <dbReference type="NCBI Taxonomy" id="59490"/>
    <lineage>
        <taxon>Eukaryota</taxon>
        <taxon>Viridiplantae</taxon>
        <taxon>Streptophyta</taxon>
        <taxon>Embryophyta</taxon>
        <taxon>Tracheophyta</taxon>
        <taxon>Spermatophyta</taxon>
        <taxon>Magnoliopsida</taxon>
        <taxon>eudicotyledons</taxon>
        <taxon>Gunneridae</taxon>
        <taxon>Pentapetalae</taxon>
        <taxon>rosids</taxon>
        <taxon>fabids</taxon>
        <taxon>Rosales</taxon>
        <taxon>Rosaceae</taxon>
        <taxon>Rosoideae</taxon>
        <taxon>Rosoideae incertae sedis</taxon>
        <taxon>Rubus</taxon>
    </lineage>
</organism>
<keyword evidence="3" id="KW-1185">Reference proteome</keyword>
<gene>
    <name evidence="2" type="ORF">M0R45_020878</name>
</gene>
<dbReference type="GO" id="GO:0061630">
    <property type="term" value="F:ubiquitin protein ligase activity"/>
    <property type="evidence" value="ECO:0007669"/>
    <property type="project" value="TreeGrafter"/>
</dbReference>
<evidence type="ECO:0000259" key="1">
    <source>
        <dbReference type="Pfam" id="PF14599"/>
    </source>
</evidence>
<dbReference type="Proteomes" id="UP001457282">
    <property type="component" value="Unassembled WGS sequence"/>
</dbReference>
<name>A0AAW1X9M1_RUBAR</name>
<sequence>MIKRDNYCCPICSKSVIDMSRTWKRIDEEIEATVMPEDYRHKKQKSIPTLYYVLANSALLPVTNLRSNGYFQCLDPLYDCNDTTEVYFHIIGQKCNHCKSYNTRTIAAPVLPQ</sequence>
<dbReference type="GO" id="GO:0006511">
    <property type="term" value="P:ubiquitin-dependent protein catabolic process"/>
    <property type="evidence" value="ECO:0007669"/>
    <property type="project" value="TreeGrafter"/>
</dbReference>
<protein>
    <recommendedName>
        <fullName evidence="1">RCHY1 zinc-ribbon domain-containing protein</fullName>
    </recommendedName>
</protein>
<accession>A0AAW1X9M1</accession>
<evidence type="ECO:0000313" key="3">
    <source>
        <dbReference type="Proteomes" id="UP001457282"/>
    </source>
</evidence>
<dbReference type="EMBL" id="JBEDUW010000004">
    <property type="protein sequence ID" value="KAK9933698.1"/>
    <property type="molecule type" value="Genomic_DNA"/>
</dbReference>